<dbReference type="AlphaFoldDB" id="A0ABD0UYW2"/>
<dbReference type="EMBL" id="JANQDX010000009">
    <property type="protein sequence ID" value="KAL0918139.1"/>
    <property type="molecule type" value="Genomic_DNA"/>
</dbReference>
<protein>
    <submittedName>
        <fullName evidence="1">Uncharacterized protein</fullName>
    </submittedName>
</protein>
<proteinExistence type="predicted"/>
<accession>A0ABD0UYW2</accession>
<gene>
    <name evidence="1" type="ORF">M5K25_010130</name>
</gene>
<dbReference type="Proteomes" id="UP001552299">
    <property type="component" value="Unassembled WGS sequence"/>
</dbReference>
<reference evidence="1 2" key="1">
    <citation type="journal article" date="2024" name="Plant Biotechnol. J.">
        <title>Dendrobium thyrsiflorum genome and its molecular insights into genes involved in important horticultural traits.</title>
        <authorList>
            <person name="Chen B."/>
            <person name="Wang J.Y."/>
            <person name="Zheng P.J."/>
            <person name="Li K.L."/>
            <person name="Liang Y.M."/>
            <person name="Chen X.F."/>
            <person name="Zhang C."/>
            <person name="Zhao X."/>
            <person name="He X."/>
            <person name="Zhang G.Q."/>
            <person name="Liu Z.J."/>
            <person name="Xu Q."/>
        </authorList>
    </citation>
    <scope>NUCLEOTIDE SEQUENCE [LARGE SCALE GENOMIC DNA]</scope>
    <source>
        <strain evidence="1">GZMU011</strain>
    </source>
</reference>
<sequence length="138" mass="14931">MMAGGKGGRGEDLDGNSLLSGTAASHFLLFWNSAPCRCRPGFWMKPLHCLSIPADYVAAQEPVGCCPSNSIPPPHCPIAWKGLFSLAQVKDDSKKQGGGLKPQFKVIQKLYTACGLLRLLQTTMACRHKLEKGKETCL</sequence>
<comment type="caution">
    <text evidence="1">The sequence shown here is derived from an EMBL/GenBank/DDBJ whole genome shotgun (WGS) entry which is preliminary data.</text>
</comment>
<evidence type="ECO:0000313" key="2">
    <source>
        <dbReference type="Proteomes" id="UP001552299"/>
    </source>
</evidence>
<keyword evidence="2" id="KW-1185">Reference proteome</keyword>
<organism evidence="1 2">
    <name type="scientific">Dendrobium thyrsiflorum</name>
    <name type="common">Pinecone-like raceme dendrobium</name>
    <name type="synonym">Orchid</name>
    <dbReference type="NCBI Taxonomy" id="117978"/>
    <lineage>
        <taxon>Eukaryota</taxon>
        <taxon>Viridiplantae</taxon>
        <taxon>Streptophyta</taxon>
        <taxon>Embryophyta</taxon>
        <taxon>Tracheophyta</taxon>
        <taxon>Spermatophyta</taxon>
        <taxon>Magnoliopsida</taxon>
        <taxon>Liliopsida</taxon>
        <taxon>Asparagales</taxon>
        <taxon>Orchidaceae</taxon>
        <taxon>Epidendroideae</taxon>
        <taxon>Malaxideae</taxon>
        <taxon>Dendrobiinae</taxon>
        <taxon>Dendrobium</taxon>
    </lineage>
</organism>
<name>A0ABD0UYW2_DENTH</name>
<evidence type="ECO:0000313" key="1">
    <source>
        <dbReference type="EMBL" id="KAL0918139.1"/>
    </source>
</evidence>